<evidence type="ECO:0000313" key="2">
    <source>
        <dbReference type="Proteomes" id="UP001500902"/>
    </source>
</evidence>
<protein>
    <submittedName>
        <fullName evidence="1">Uncharacterized protein</fullName>
    </submittedName>
</protein>
<comment type="caution">
    <text evidence="1">The sequence shown here is derived from an EMBL/GenBank/DDBJ whole genome shotgun (WGS) entry which is preliminary data.</text>
</comment>
<sequence>MVVHEVDAPSPGAALSQLSAELRKIHQKAGMPTYRDILNGWPPPGEMSGPSLTRLLKGQGVRFPRWKTVAGFVHVCRDTLAETGVDPDVEIGSIGSWHTYWKQLNDLHLGNADECPAVLDNEDAGAGRDVAGPNIHGQPISHVPRHASDGRLCSALDEILFKRWLGYRGTELLDWVEKRKALPTFELGILLTLRGQSEGSIFLERAASLDSRLTLNLTLNPPDKLYGRIPSDICHRVGTGYAYEGQADLAQQWHAYARSLNGIPMIGILSPPGRHAVPADVLDLQPVRHAPLDPNKVLQIDTAYHEVYDWTPEPKGDCEILPMPPPPAEETGTAEISVALQSSSQRK</sequence>
<keyword evidence="2" id="KW-1185">Reference proteome</keyword>
<dbReference type="RefSeq" id="WP_344893692.1">
    <property type="nucleotide sequence ID" value="NZ_BAAAZP010000211.1"/>
</dbReference>
<dbReference type="EMBL" id="BAAAZP010000211">
    <property type="protein sequence ID" value="GAA3710888.1"/>
    <property type="molecule type" value="Genomic_DNA"/>
</dbReference>
<organism evidence="1 2">
    <name type="scientific">Nonomuraea antimicrobica</name>
    <dbReference type="NCBI Taxonomy" id="561173"/>
    <lineage>
        <taxon>Bacteria</taxon>
        <taxon>Bacillati</taxon>
        <taxon>Actinomycetota</taxon>
        <taxon>Actinomycetes</taxon>
        <taxon>Streptosporangiales</taxon>
        <taxon>Streptosporangiaceae</taxon>
        <taxon>Nonomuraea</taxon>
    </lineage>
</organism>
<dbReference type="Proteomes" id="UP001500902">
    <property type="component" value="Unassembled WGS sequence"/>
</dbReference>
<proteinExistence type="predicted"/>
<gene>
    <name evidence="1" type="ORF">GCM10022224_090420</name>
</gene>
<reference evidence="2" key="1">
    <citation type="journal article" date="2019" name="Int. J. Syst. Evol. Microbiol.">
        <title>The Global Catalogue of Microorganisms (GCM) 10K type strain sequencing project: providing services to taxonomists for standard genome sequencing and annotation.</title>
        <authorList>
            <consortium name="The Broad Institute Genomics Platform"/>
            <consortium name="The Broad Institute Genome Sequencing Center for Infectious Disease"/>
            <person name="Wu L."/>
            <person name="Ma J."/>
        </authorList>
    </citation>
    <scope>NUCLEOTIDE SEQUENCE [LARGE SCALE GENOMIC DNA]</scope>
    <source>
        <strain evidence="2">JCM 16904</strain>
    </source>
</reference>
<evidence type="ECO:0000313" key="1">
    <source>
        <dbReference type="EMBL" id="GAA3710888.1"/>
    </source>
</evidence>
<name>A0ABP7DWG5_9ACTN</name>
<accession>A0ABP7DWG5</accession>